<evidence type="ECO:0000256" key="11">
    <source>
        <dbReference type="SAM" id="MobiDB-lite"/>
    </source>
</evidence>
<evidence type="ECO:0000256" key="10">
    <source>
        <dbReference type="ARBA" id="ARBA00023180"/>
    </source>
</evidence>
<dbReference type="EMBL" id="BNJQ01000021">
    <property type="protein sequence ID" value="GHP08585.1"/>
    <property type="molecule type" value="Genomic_DNA"/>
</dbReference>
<evidence type="ECO:0000256" key="7">
    <source>
        <dbReference type="ARBA" id="ARBA00022989"/>
    </source>
</evidence>
<evidence type="ECO:0000256" key="8">
    <source>
        <dbReference type="ARBA" id="ARBA00023034"/>
    </source>
</evidence>
<comment type="caution">
    <text evidence="12">The sequence shown here is derived from an EMBL/GenBank/DDBJ whole genome shotgun (WGS) entry which is preliminary data.</text>
</comment>
<keyword evidence="8" id="KW-0333">Golgi apparatus</keyword>
<dbReference type="PANTHER" id="PTHR11987">
    <property type="entry name" value="ALPHA-2,8-SIALYLTRANSFERASE"/>
    <property type="match status" value="1"/>
</dbReference>
<accession>A0A830HPJ3</accession>
<evidence type="ECO:0000256" key="9">
    <source>
        <dbReference type="ARBA" id="ARBA00023136"/>
    </source>
</evidence>
<keyword evidence="7" id="KW-1133">Transmembrane helix</keyword>
<evidence type="ECO:0000256" key="4">
    <source>
        <dbReference type="ARBA" id="ARBA00022679"/>
    </source>
</evidence>
<dbReference type="Gene3D" id="3.90.1480.20">
    <property type="entry name" value="Glycosyl transferase family 29"/>
    <property type="match status" value="1"/>
</dbReference>
<dbReference type="OrthoDB" id="10264956at2759"/>
<gene>
    <name evidence="12" type="ORF">PPROV_000732200</name>
</gene>
<keyword evidence="13" id="KW-1185">Reference proteome</keyword>
<keyword evidence="5" id="KW-0812">Transmembrane</keyword>
<dbReference type="InterPro" id="IPR038578">
    <property type="entry name" value="GT29-like_sf"/>
</dbReference>
<dbReference type="InterPro" id="IPR001675">
    <property type="entry name" value="Glyco_trans_29"/>
</dbReference>
<keyword evidence="10" id="KW-0325">Glycoprotein</keyword>
<evidence type="ECO:0000256" key="5">
    <source>
        <dbReference type="ARBA" id="ARBA00022692"/>
    </source>
</evidence>
<feature type="compositionally biased region" description="Low complexity" evidence="11">
    <location>
        <begin position="28"/>
        <end position="47"/>
    </location>
</feature>
<keyword evidence="9" id="KW-0472">Membrane</keyword>
<keyword evidence="4 12" id="KW-0808">Transferase</keyword>
<sequence length="404" mass="44707">MRPVSAFVVPAASVAGSAAHRGAEPRRSSSTSAQAPSSNHQRSSSPSWLPGTFTVPGTKFDKRFRMPSQFGAILSEQATKEYLDKYCAPSRGARSRLPPVHDMPGVRLDGATASHTVGTKRHGREHLSTLVPFVKERREAPRRAEARDYPEDGKGTATLLEGLDLSTCAVVGNAGALKLTRAGPAIDKHGTVFRMNQAPTRTYERWVGRKTSIRLINRMWTKGYASGVVGMRHSQLPTEDGVRFVASREFPEEFAALARRQQRRASGVFSMSFQIVNKARRALLTYRECLRRTGAPPSPGGNTPSSGFVAAFYFKEVCDHLNIYGIGTPRNAPPESTYQYYRGFASRPTGNPTHSFETEERLLRAMANARMLSFCTFDGCFPDVHRRHQANLTMHDTYKGPTKR</sequence>
<organism evidence="12 13">
    <name type="scientific">Pycnococcus provasolii</name>
    <dbReference type="NCBI Taxonomy" id="41880"/>
    <lineage>
        <taxon>Eukaryota</taxon>
        <taxon>Viridiplantae</taxon>
        <taxon>Chlorophyta</taxon>
        <taxon>Pseudoscourfieldiophyceae</taxon>
        <taxon>Pseudoscourfieldiales</taxon>
        <taxon>Pycnococcaceae</taxon>
        <taxon>Pycnococcus</taxon>
    </lineage>
</organism>
<dbReference type="GO" id="GO:0000139">
    <property type="term" value="C:Golgi membrane"/>
    <property type="evidence" value="ECO:0007669"/>
    <property type="project" value="UniProtKB-SubCell"/>
</dbReference>
<evidence type="ECO:0000256" key="3">
    <source>
        <dbReference type="ARBA" id="ARBA00022676"/>
    </source>
</evidence>
<dbReference type="Pfam" id="PF00777">
    <property type="entry name" value="Glyco_transf_29"/>
    <property type="match status" value="1"/>
</dbReference>
<dbReference type="Proteomes" id="UP000660262">
    <property type="component" value="Unassembled WGS sequence"/>
</dbReference>
<comment type="similarity">
    <text evidence="2">Belongs to the glycosyltransferase 29 family.</text>
</comment>
<comment type="subcellular location">
    <subcellularLocation>
        <location evidence="1">Golgi apparatus membrane</location>
        <topology evidence="1">Single-pass type II membrane protein</topology>
    </subcellularLocation>
</comment>
<evidence type="ECO:0000256" key="1">
    <source>
        <dbReference type="ARBA" id="ARBA00004323"/>
    </source>
</evidence>
<evidence type="ECO:0000313" key="13">
    <source>
        <dbReference type="Proteomes" id="UP000660262"/>
    </source>
</evidence>
<dbReference type="CDD" id="cd19952">
    <property type="entry name" value="GT29"/>
    <property type="match status" value="1"/>
</dbReference>
<dbReference type="AlphaFoldDB" id="A0A830HPJ3"/>
<keyword evidence="3 12" id="KW-0328">Glycosyltransferase</keyword>
<protein>
    <submittedName>
        <fullName evidence="12">Alpha-N-acetylgalactosaminide alpha-2,6-sialyltransferase 5</fullName>
    </submittedName>
</protein>
<name>A0A830HPJ3_9CHLO</name>
<dbReference type="PANTHER" id="PTHR11987:SF36">
    <property type="entry name" value="SIA-ALPHA-2,3-GAL-BETA-1,4-GLCNAC-R:ALPHA 2,8-SIALYLTRANSFERASE"/>
    <property type="match status" value="1"/>
</dbReference>
<keyword evidence="6" id="KW-0735">Signal-anchor</keyword>
<evidence type="ECO:0000313" key="12">
    <source>
        <dbReference type="EMBL" id="GHP08585.1"/>
    </source>
</evidence>
<dbReference type="GO" id="GO:0008373">
    <property type="term" value="F:sialyltransferase activity"/>
    <property type="evidence" value="ECO:0007669"/>
    <property type="project" value="InterPro"/>
</dbReference>
<evidence type="ECO:0000256" key="2">
    <source>
        <dbReference type="ARBA" id="ARBA00006003"/>
    </source>
</evidence>
<evidence type="ECO:0000256" key="6">
    <source>
        <dbReference type="ARBA" id="ARBA00022968"/>
    </source>
</evidence>
<reference evidence="12" key="1">
    <citation type="submission" date="2020-10" db="EMBL/GenBank/DDBJ databases">
        <title>Unveiling of a novel bifunctional photoreceptor, Dualchrome1, isolated from a cosmopolitan green alga.</title>
        <authorList>
            <person name="Suzuki S."/>
            <person name="Kawachi M."/>
        </authorList>
    </citation>
    <scope>NUCLEOTIDE SEQUENCE</scope>
    <source>
        <strain evidence="12">NIES 2893</strain>
    </source>
</reference>
<dbReference type="InterPro" id="IPR050943">
    <property type="entry name" value="Glycosyltr_29_Sialyltrsf"/>
</dbReference>
<proteinExistence type="inferred from homology"/>
<feature type="region of interest" description="Disordered" evidence="11">
    <location>
        <begin position="14"/>
        <end position="51"/>
    </location>
</feature>